<dbReference type="GO" id="GO:0008270">
    <property type="term" value="F:zinc ion binding"/>
    <property type="evidence" value="ECO:0007669"/>
    <property type="project" value="UniProtKB-UniRule"/>
</dbReference>
<dbReference type="PROSITE" id="PS50030">
    <property type="entry name" value="UBA"/>
    <property type="match status" value="2"/>
</dbReference>
<dbReference type="PIRSF" id="PIRSF016308">
    <property type="entry name" value="UBP"/>
    <property type="match status" value="1"/>
</dbReference>
<dbReference type="SMART" id="SM00290">
    <property type="entry name" value="ZnF_UBP"/>
    <property type="match status" value="1"/>
</dbReference>
<dbReference type="SMART" id="SM00165">
    <property type="entry name" value="UBA"/>
    <property type="match status" value="2"/>
</dbReference>
<evidence type="ECO:0000256" key="13">
    <source>
        <dbReference type="PIRSR" id="PIRSR016308-3"/>
    </source>
</evidence>
<dbReference type="PROSITE" id="PS50235">
    <property type="entry name" value="USP_3"/>
    <property type="match status" value="1"/>
</dbReference>
<dbReference type="InterPro" id="IPR001394">
    <property type="entry name" value="Peptidase_C19_UCH"/>
</dbReference>
<evidence type="ECO:0000256" key="5">
    <source>
        <dbReference type="ARBA" id="ARBA00022737"/>
    </source>
</evidence>
<dbReference type="InterPro" id="IPR028889">
    <property type="entry name" value="USP"/>
</dbReference>
<feature type="binding site" evidence="13">
    <location>
        <position position="213"/>
    </location>
    <ligand>
        <name>Zn(2+)</name>
        <dbReference type="ChEBI" id="CHEBI:29105"/>
    </ligand>
</feature>
<evidence type="ECO:0000256" key="1">
    <source>
        <dbReference type="ARBA" id="ARBA00000707"/>
    </source>
</evidence>
<evidence type="ECO:0000256" key="10">
    <source>
        <dbReference type="ARBA" id="ARBA00022833"/>
    </source>
</evidence>
<dbReference type="EC" id="3.4.19.12" evidence="11 15"/>
<evidence type="ECO:0000256" key="6">
    <source>
        <dbReference type="ARBA" id="ARBA00022771"/>
    </source>
</evidence>
<evidence type="ECO:0000259" key="18">
    <source>
        <dbReference type="PROSITE" id="PS50271"/>
    </source>
</evidence>
<accession>A0A376B530</accession>
<keyword evidence="3 11" id="KW-0645">Protease</keyword>
<keyword evidence="10 11" id="KW-0862">Zinc</keyword>
<evidence type="ECO:0000256" key="15">
    <source>
        <dbReference type="RuleBase" id="RU366025"/>
    </source>
</evidence>
<dbReference type="SUPFAM" id="SSF46934">
    <property type="entry name" value="UBA-like"/>
    <property type="match status" value="1"/>
</dbReference>
<dbReference type="Pfam" id="PF17807">
    <property type="entry name" value="zf-UBP_var"/>
    <property type="match status" value="1"/>
</dbReference>
<evidence type="ECO:0000259" key="16">
    <source>
        <dbReference type="PROSITE" id="PS50030"/>
    </source>
</evidence>
<dbReference type="Pfam" id="PF00627">
    <property type="entry name" value="UBA"/>
    <property type="match status" value="1"/>
</dbReference>
<dbReference type="PROSITE" id="PS00972">
    <property type="entry name" value="USP_1"/>
    <property type="match status" value="1"/>
</dbReference>
<feature type="domain" description="UBA" evidence="16">
    <location>
        <begin position="667"/>
        <end position="707"/>
    </location>
</feature>
<evidence type="ECO:0000256" key="8">
    <source>
        <dbReference type="ARBA" id="ARBA00022801"/>
    </source>
</evidence>
<dbReference type="PANTHER" id="PTHR24006:SF664">
    <property type="entry name" value="UBIQUITIN CARBOXYL-TERMINAL HYDROLASE"/>
    <property type="match status" value="1"/>
</dbReference>
<keyword evidence="5" id="KW-0677">Repeat</keyword>
<keyword evidence="6 14" id="KW-0863">Zinc-finger</keyword>
<sequence>MTSSIELFINNISLPSTIYKDDCAYCYRSMYNDVKEKKENLSLCLHCFQSFCGSHVSFHHDKVIPEHKNYLELAKFKKSEKELEDRELDQEDETGSFNKKIKLEIKESLTEDQLYDTKWSVYELNSNAGGNITKNYFSCITNESCNNEDVKHKINALLTAKSSSFQEMSDGWTQEFKTCSHIREIEDYYRTTYNNETNEKSHKLLSTFKCSDCDLNDNLWVCLTCGNIGCGRQQIGLEGHSHALKHNEVSRHPVAMKLGSLSENTRDIYCYSCDDEVKFSDSFVNNKKEFSEYCLKVLGIDLNVFKPTEKSLVELNVEQNMNWDFQMKDSEGNDLTQLESDTTVGCGLINLGNSCYLNSVIQCLFNGGVHKDWKLGINEFPPDVVFANTNFKCQVLKLWNALNLTPSLYPRGVKPTLFKKVVGGSHEEFSSGRQQDAMEYFTYLIDTLDKKLYRSLDTFSPNDIFRFKTQDKLKCTKCLSVKLLDELQECVQVPLQENVDKQDLSSRLDEVFSSNDLNDFTCSKCKGNNCIIKKTYVATFPKTLVVNPTRIKLVDWQPVKTSSELEIPEVIDLSKYRIQPLSANETLIDDDDDEDDQDASFTPNFEVLNNLKEMGFSENACLRALFNTNNTNDSETIVNWLFQHVEDSDLNEPFEVPKKNSKTVLTGIDEISLNNMISMGLPLKLCQKALIVNNGNVNNAVEWVFNNMDDDGELQEVVNEQQSKTQRDFGDKDPNNSVYKLKGVICHKGNSVHSGHYVAFIRRCFKDEKEKWVLYNDEKIVIADDPVNFEEIKKNGYIFFYNRD</sequence>
<keyword evidence="4 11" id="KW-0479">Metal-binding</keyword>
<keyword evidence="20" id="KW-1185">Reference proteome</keyword>
<feature type="active site" description="Nucleophile" evidence="12">
    <location>
        <position position="355"/>
    </location>
</feature>
<dbReference type="Gene3D" id="1.10.8.10">
    <property type="entry name" value="DNA helicase RuvA subunit, C-terminal domain"/>
    <property type="match status" value="2"/>
</dbReference>
<dbReference type="GO" id="GO:0005634">
    <property type="term" value="C:nucleus"/>
    <property type="evidence" value="ECO:0007669"/>
    <property type="project" value="TreeGrafter"/>
</dbReference>
<organism evidence="19 20">
    <name type="scientific">Saccharomycodes ludwigii</name>
    <dbReference type="NCBI Taxonomy" id="36035"/>
    <lineage>
        <taxon>Eukaryota</taxon>
        <taxon>Fungi</taxon>
        <taxon>Dikarya</taxon>
        <taxon>Ascomycota</taxon>
        <taxon>Saccharomycotina</taxon>
        <taxon>Saccharomycetes</taxon>
        <taxon>Saccharomycodales</taxon>
        <taxon>Saccharomycodaceae</taxon>
        <taxon>Saccharomycodes</taxon>
    </lineage>
</organism>
<protein>
    <recommendedName>
        <fullName evidence="11 15">Ubiquitin carboxyl-terminal hydrolase</fullName>
        <ecNumber evidence="11 15">3.4.19.12</ecNumber>
    </recommendedName>
</protein>
<dbReference type="FunFam" id="1.10.8.10:FF:000086">
    <property type="entry name" value="Ubiquitin carboxyl-terminal hydrolase"/>
    <property type="match status" value="1"/>
</dbReference>
<evidence type="ECO:0000256" key="3">
    <source>
        <dbReference type="ARBA" id="ARBA00022670"/>
    </source>
</evidence>
<feature type="active site" description="Proton acceptor" evidence="12">
    <location>
        <position position="756"/>
    </location>
</feature>
<dbReference type="Pfam" id="PF02148">
    <property type="entry name" value="zf-UBP"/>
    <property type="match status" value="1"/>
</dbReference>
<keyword evidence="7 11" id="KW-0833">Ubl conjugation pathway</keyword>
<dbReference type="SUPFAM" id="SSF57850">
    <property type="entry name" value="RING/U-box"/>
    <property type="match status" value="2"/>
</dbReference>
<feature type="domain" description="UBP-type" evidence="18">
    <location>
        <begin position="177"/>
        <end position="302"/>
    </location>
</feature>
<dbReference type="InterPro" id="IPR041432">
    <property type="entry name" value="UBP13_Znf-UBP_var"/>
</dbReference>
<dbReference type="InterPro" id="IPR009060">
    <property type="entry name" value="UBA-like_sf"/>
</dbReference>
<dbReference type="InterPro" id="IPR016652">
    <property type="entry name" value="Ubiquitinyl_hydrolase"/>
</dbReference>
<dbReference type="InterPro" id="IPR013083">
    <property type="entry name" value="Znf_RING/FYVE/PHD"/>
</dbReference>
<dbReference type="GO" id="GO:0004843">
    <property type="term" value="F:cysteine-type deubiquitinase activity"/>
    <property type="evidence" value="ECO:0007669"/>
    <property type="project" value="UniProtKB-UniRule"/>
</dbReference>
<evidence type="ECO:0000313" key="19">
    <source>
        <dbReference type="EMBL" id="SSD59763.1"/>
    </source>
</evidence>
<evidence type="ECO:0000256" key="2">
    <source>
        <dbReference type="ARBA" id="ARBA00009085"/>
    </source>
</evidence>
<dbReference type="GO" id="GO:0016579">
    <property type="term" value="P:protein deubiquitination"/>
    <property type="evidence" value="ECO:0007669"/>
    <property type="project" value="InterPro"/>
</dbReference>
<feature type="binding site" evidence="13">
    <location>
        <position position="210"/>
    </location>
    <ligand>
        <name>Zn(2+)</name>
        <dbReference type="ChEBI" id="CHEBI:29105"/>
    </ligand>
</feature>
<keyword evidence="8 11" id="KW-0378">Hydrolase</keyword>
<comment type="catalytic activity">
    <reaction evidence="1 11 15">
        <text>Thiol-dependent hydrolysis of ester, thioester, amide, peptide and isopeptide bonds formed by the C-terminal Gly of ubiquitin (a 76-residue protein attached to proteins as an intracellular targeting signal).</text>
        <dbReference type="EC" id="3.4.19.12"/>
    </reaction>
</comment>
<evidence type="ECO:0000256" key="4">
    <source>
        <dbReference type="ARBA" id="ARBA00022723"/>
    </source>
</evidence>
<dbReference type="InterPro" id="IPR001607">
    <property type="entry name" value="Znf_UBP"/>
</dbReference>
<dbReference type="InterPro" id="IPR018200">
    <property type="entry name" value="USP_CS"/>
</dbReference>
<feature type="binding site" evidence="13">
    <location>
        <position position="230"/>
    </location>
    <ligand>
        <name>Zn(2+)</name>
        <dbReference type="ChEBI" id="CHEBI:29105"/>
    </ligand>
</feature>
<dbReference type="GO" id="GO:0005829">
    <property type="term" value="C:cytosol"/>
    <property type="evidence" value="ECO:0007669"/>
    <property type="project" value="TreeGrafter"/>
</dbReference>
<evidence type="ECO:0000256" key="14">
    <source>
        <dbReference type="PROSITE-ProRule" id="PRU00502"/>
    </source>
</evidence>
<reference evidence="20" key="1">
    <citation type="submission" date="2018-06" db="EMBL/GenBank/DDBJ databases">
        <authorList>
            <person name="Guldener U."/>
        </authorList>
    </citation>
    <scope>NUCLEOTIDE SEQUENCE [LARGE SCALE GENOMIC DNA]</scope>
    <source>
        <strain evidence="20">UTAD17</strain>
    </source>
</reference>
<dbReference type="SUPFAM" id="SSF54001">
    <property type="entry name" value="Cysteine proteinases"/>
    <property type="match status" value="1"/>
</dbReference>
<feature type="domain" description="UBA" evidence="16">
    <location>
        <begin position="593"/>
        <end position="644"/>
    </location>
</feature>
<feature type="domain" description="USP" evidence="17">
    <location>
        <begin position="346"/>
        <end position="804"/>
    </location>
</feature>
<evidence type="ECO:0000259" key="17">
    <source>
        <dbReference type="PROSITE" id="PS50235"/>
    </source>
</evidence>
<proteinExistence type="inferred from homology"/>
<dbReference type="Gene3D" id="3.30.40.10">
    <property type="entry name" value="Zinc/RING finger domain, C3HC4 (zinc finger)"/>
    <property type="match status" value="2"/>
</dbReference>
<evidence type="ECO:0000256" key="9">
    <source>
        <dbReference type="ARBA" id="ARBA00022807"/>
    </source>
</evidence>
<dbReference type="VEuPathDB" id="FungiDB:SCODWIG_01524"/>
<dbReference type="PANTHER" id="PTHR24006">
    <property type="entry name" value="UBIQUITIN CARBOXYL-TERMINAL HYDROLASE"/>
    <property type="match status" value="1"/>
</dbReference>
<evidence type="ECO:0000256" key="7">
    <source>
        <dbReference type="ARBA" id="ARBA00022786"/>
    </source>
</evidence>
<dbReference type="GO" id="GO:0006508">
    <property type="term" value="P:proteolysis"/>
    <property type="evidence" value="ECO:0007669"/>
    <property type="project" value="UniProtKB-KW"/>
</dbReference>
<dbReference type="CDD" id="cd02658">
    <property type="entry name" value="Peptidase_C19B"/>
    <property type="match status" value="1"/>
</dbReference>
<keyword evidence="9 11" id="KW-0788">Thiol protease</keyword>
<dbReference type="Gene3D" id="3.90.70.10">
    <property type="entry name" value="Cysteine proteinases"/>
    <property type="match status" value="1"/>
</dbReference>
<evidence type="ECO:0000256" key="12">
    <source>
        <dbReference type="PIRSR" id="PIRSR016308-1"/>
    </source>
</evidence>
<dbReference type="InterPro" id="IPR015940">
    <property type="entry name" value="UBA"/>
</dbReference>
<dbReference type="Pfam" id="PF00443">
    <property type="entry name" value="UCH"/>
    <property type="match status" value="1"/>
</dbReference>
<dbReference type="Proteomes" id="UP000262825">
    <property type="component" value="Unassembled WGS sequence"/>
</dbReference>
<dbReference type="EMBL" id="UFAJ01000199">
    <property type="protein sequence ID" value="SSD59763.1"/>
    <property type="molecule type" value="Genomic_DNA"/>
</dbReference>
<comment type="similarity">
    <text evidence="2 11 15">Belongs to the peptidase C19 family.</text>
</comment>
<dbReference type="AlphaFoldDB" id="A0A376B530"/>
<dbReference type="PROSITE" id="PS50271">
    <property type="entry name" value="ZF_UBP"/>
    <property type="match status" value="1"/>
</dbReference>
<dbReference type="InterPro" id="IPR038765">
    <property type="entry name" value="Papain-like_cys_pep_sf"/>
</dbReference>
<dbReference type="PROSITE" id="PS00973">
    <property type="entry name" value="USP_2"/>
    <property type="match status" value="1"/>
</dbReference>
<dbReference type="InterPro" id="IPR050164">
    <property type="entry name" value="Peptidase_C19"/>
</dbReference>
<gene>
    <name evidence="19" type="ORF">SCODWIG_01524</name>
</gene>
<evidence type="ECO:0000313" key="20">
    <source>
        <dbReference type="Proteomes" id="UP000262825"/>
    </source>
</evidence>
<evidence type="ECO:0000256" key="11">
    <source>
        <dbReference type="PIRNR" id="PIRNR016308"/>
    </source>
</evidence>
<feature type="binding site" evidence="13">
    <location>
        <position position="242"/>
    </location>
    <ligand>
        <name>Zn(2+)</name>
        <dbReference type="ChEBI" id="CHEBI:29105"/>
    </ligand>
</feature>
<name>A0A376B530_9ASCO</name>
<dbReference type="OrthoDB" id="361536at2759"/>